<evidence type="ECO:0000259" key="14">
    <source>
        <dbReference type="PROSITE" id="PS50023"/>
    </source>
</evidence>
<dbReference type="CDD" id="cd09338">
    <property type="entry name" value="LIM3_Paxillin_like"/>
    <property type="match status" value="1"/>
</dbReference>
<evidence type="ECO:0000256" key="9">
    <source>
        <dbReference type="ARBA" id="ARBA00023038"/>
    </source>
</evidence>
<evidence type="ECO:0000256" key="3">
    <source>
        <dbReference type="ARBA" id="ARBA00022490"/>
    </source>
</evidence>
<keyword evidence="3" id="KW-0963">Cytoplasm</keyword>
<proteinExistence type="predicted"/>
<feature type="compositionally biased region" description="Basic and acidic residues" evidence="13">
    <location>
        <begin position="126"/>
        <end position="142"/>
    </location>
</feature>
<feature type="domain" description="LIM zinc-binding" evidence="14">
    <location>
        <begin position="306"/>
        <end position="365"/>
    </location>
</feature>
<keyword evidence="5 12" id="KW-0479">Metal-binding</keyword>
<dbReference type="FunFam" id="2.10.110.10:FF:000012">
    <property type="entry name" value="Paxillin isoform 1"/>
    <property type="match status" value="1"/>
</dbReference>
<keyword evidence="7 12" id="KW-0862">Zinc</keyword>
<dbReference type="PROSITE" id="PS00478">
    <property type="entry name" value="LIM_DOMAIN_1"/>
    <property type="match status" value="2"/>
</dbReference>
<comment type="subcellular location">
    <subcellularLocation>
        <location evidence="2">Cell junction</location>
        <location evidence="2">Focal adhesion</location>
    </subcellularLocation>
    <subcellularLocation>
        <location evidence="1">Cytoplasm</location>
        <location evidence="1">Cytoskeleton</location>
    </subcellularLocation>
    <subcellularLocation>
        <location evidence="11">Cytoplasm</location>
        <location evidence="11">Myofibril</location>
        <location evidence="11">Sarcomere</location>
        <location evidence="11">M line</location>
    </subcellularLocation>
</comment>
<evidence type="ECO:0000256" key="8">
    <source>
        <dbReference type="ARBA" id="ARBA00022949"/>
    </source>
</evidence>
<keyword evidence="9 12" id="KW-0440">LIM domain</keyword>
<dbReference type="GO" id="GO:0055120">
    <property type="term" value="C:striated muscle dense body"/>
    <property type="evidence" value="ECO:0007669"/>
    <property type="project" value="UniProtKB-ARBA"/>
</dbReference>
<keyword evidence="6" id="KW-0677">Repeat</keyword>
<evidence type="ECO:0000256" key="6">
    <source>
        <dbReference type="ARBA" id="ARBA00022737"/>
    </source>
</evidence>
<feature type="domain" description="LIM zinc-binding" evidence="14">
    <location>
        <begin position="484"/>
        <end position="541"/>
    </location>
</feature>
<dbReference type="InterPro" id="IPR047075">
    <property type="entry name" value="Paxillin_TGFB1I1_LIM_dom1"/>
</dbReference>
<dbReference type="Pfam" id="PF03535">
    <property type="entry name" value="Paxillin"/>
    <property type="match status" value="1"/>
</dbReference>
<dbReference type="GO" id="GO:0005856">
    <property type="term" value="C:cytoskeleton"/>
    <property type="evidence" value="ECO:0007669"/>
    <property type="project" value="UniProtKB-SubCell"/>
</dbReference>
<evidence type="ECO:0000256" key="4">
    <source>
        <dbReference type="ARBA" id="ARBA00022553"/>
    </source>
</evidence>
<evidence type="ECO:0000256" key="2">
    <source>
        <dbReference type="ARBA" id="ARBA00004246"/>
    </source>
</evidence>
<evidence type="ECO:0000256" key="10">
    <source>
        <dbReference type="ARBA" id="ARBA00023212"/>
    </source>
</evidence>
<protein>
    <submittedName>
        <fullName evidence="15">Paxillin</fullName>
    </submittedName>
</protein>
<evidence type="ECO:0000256" key="7">
    <source>
        <dbReference type="ARBA" id="ARBA00022833"/>
    </source>
</evidence>
<dbReference type="FunFam" id="2.10.110.10:FF:000009">
    <property type="entry name" value="Paxillin isoform 1"/>
    <property type="match status" value="1"/>
</dbReference>
<keyword evidence="4" id="KW-0597">Phosphoprotein</keyword>
<keyword evidence="8" id="KW-0965">Cell junction</keyword>
<dbReference type="Proteomes" id="UP000440578">
    <property type="component" value="Unassembled WGS sequence"/>
</dbReference>
<keyword evidence="16" id="KW-1185">Reference proteome</keyword>
<dbReference type="Gene3D" id="2.10.110.10">
    <property type="entry name" value="Cysteine Rich Protein"/>
    <property type="match status" value="4"/>
</dbReference>
<organism evidence="15 16">
    <name type="scientific">Amphibalanus amphitrite</name>
    <name type="common">Striped barnacle</name>
    <name type="synonym">Balanus amphitrite</name>
    <dbReference type="NCBI Taxonomy" id="1232801"/>
    <lineage>
        <taxon>Eukaryota</taxon>
        <taxon>Metazoa</taxon>
        <taxon>Ecdysozoa</taxon>
        <taxon>Arthropoda</taxon>
        <taxon>Crustacea</taxon>
        <taxon>Multicrustacea</taxon>
        <taxon>Cirripedia</taxon>
        <taxon>Thoracica</taxon>
        <taxon>Thoracicalcarea</taxon>
        <taxon>Balanomorpha</taxon>
        <taxon>Balanoidea</taxon>
        <taxon>Balanidae</taxon>
        <taxon>Amphibalaninae</taxon>
        <taxon>Amphibalanus</taxon>
    </lineage>
</organism>
<dbReference type="GO" id="GO:0031430">
    <property type="term" value="C:M band"/>
    <property type="evidence" value="ECO:0007669"/>
    <property type="project" value="UniProtKB-SubCell"/>
</dbReference>
<gene>
    <name evidence="15" type="primary">PXN_0</name>
    <name evidence="15" type="ORF">FJT64_021202</name>
</gene>
<evidence type="ECO:0000256" key="11">
    <source>
        <dbReference type="ARBA" id="ARBA00037833"/>
    </source>
</evidence>
<dbReference type="GO" id="GO:0046872">
    <property type="term" value="F:metal ion binding"/>
    <property type="evidence" value="ECO:0007669"/>
    <property type="project" value="UniProtKB-KW"/>
</dbReference>
<dbReference type="OrthoDB" id="15567at2759"/>
<dbReference type="FunFam" id="2.10.110.10:FF:000008">
    <property type="entry name" value="Paxillin isoform 1"/>
    <property type="match status" value="1"/>
</dbReference>
<evidence type="ECO:0000313" key="16">
    <source>
        <dbReference type="Proteomes" id="UP000440578"/>
    </source>
</evidence>
<accession>A0A6A4WJ98</accession>
<feature type="region of interest" description="Disordered" evidence="13">
    <location>
        <begin position="126"/>
        <end position="146"/>
    </location>
</feature>
<dbReference type="PANTHER" id="PTHR24216">
    <property type="entry name" value="PAXILLIN-RELATED"/>
    <property type="match status" value="1"/>
</dbReference>
<dbReference type="FunFam" id="2.10.110.10:FF:000018">
    <property type="entry name" value="Paxillin isoform 1"/>
    <property type="match status" value="1"/>
</dbReference>
<dbReference type="InterPro" id="IPR001781">
    <property type="entry name" value="Znf_LIM"/>
</dbReference>
<evidence type="ECO:0000256" key="5">
    <source>
        <dbReference type="ARBA" id="ARBA00022723"/>
    </source>
</evidence>
<comment type="caution">
    <text evidence="15">The sequence shown here is derived from an EMBL/GenBank/DDBJ whole genome shotgun (WGS) entry which is preliminary data.</text>
</comment>
<dbReference type="AlphaFoldDB" id="A0A6A4WJ98"/>
<keyword evidence="10" id="KW-0206">Cytoskeleton</keyword>
<dbReference type="CDD" id="cd09336">
    <property type="entry name" value="LIM1_Paxillin_like"/>
    <property type="match status" value="1"/>
</dbReference>
<feature type="region of interest" description="Disordered" evidence="13">
    <location>
        <begin position="171"/>
        <end position="192"/>
    </location>
</feature>
<evidence type="ECO:0000256" key="1">
    <source>
        <dbReference type="ARBA" id="ARBA00004245"/>
    </source>
</evidence>
<dbReference type="Pfam" id="PF00412">
    <property type="entry name" value="LIM"/>
    <property type="match status" value="4"/>
</dbReference>
<feature type="region of interest" description="Disordered" evidence="13">
    <location>
        <begin position="1"/>
        <end position="32"/>
    </location>
</feature>
<name>A0A6A4WJ98_AMPAM</name>
<reference evidence="15 16" key="1">
    <citation type="submission" date="2019-07" db="EMBL/GenBank/DDBJ databases">
        <title>Draft genome assembly of a fouling barnacle, Amphibalanus amphitrite (Darwin, 1854): The first reference genome for Thecostraca.</title>
        <authorList>
            <person name="Kim W."/>
        </authorList>
    </citation>
    <scope>NUCLEOTIDE SEQUENCE [LARGE SCALE GENOMIC DNA]</scope>
    <source>
        <strain evidence="15">SNU_AA5</strain>
        <tissue evidence="15">Soma without cirri and trophi</tissue>
    </source>
</reference>
<dbReference type="PANTHER" id="PTHR24216:SF8">
    <property type="entry name" value="PAXILLIN, ISOFORM F"/>
    <property type="match status" value="1"/>
</dbReference>
<feature type="domain" description="LIM zinc-binding" evidence="14">
    <location>
        <begin position="424"/>
        <end position="483"/>
    </location>
</feature>
<feature type="domain" description="LIM zinc-binding" evidence="14">
    <location>
        <begin position="366"/>
        <end position="423"/>
    </location>
</feature>
<dbReference type="CDD" id="cd09337">
    <property type="entry name" value="LIM2_Paxillin_like"/>
    <property type="match status" value="1"/>
</dbReference>
<dbReference type="GO" id="GO:0005925">
    <property type="term" value="C:focal adhesion"/>
    <property type="evidence" value="ECO:0007669"/>
    <property type="project" value="UniProtKB-SubCell"/>
</dbReference>
<dbReference type="PROSITE" id="PS50023">
    <property type="entry name" value="LIM_DOMAIN_2"/>
    <property type="match status" value="4"/>
</dbReference>
<dbReference type="SMART" id="SM00132">
    <property type="entry name" value="LIM"/>
    <property type="match status" value="4"/>
</dbReference>
<dbReference type="EMBL" id="VIIS01000566">
    <property type="protein sequence ID" value="KAF0307507.1"/>
    <property type="molecule type" value="Genomic_DNA"/>
</dbReference>
<evidence type="ECO:0000256" key="13">
    <source>
        <dbReference type="SAM" id="MobiDB-lite"/>
    </source>
</evidence>
<sequence length="541" mass="59739">MTSPESLPARHELSVPLETSPVPPGAGAAPPSICVTPCGSPPACGSEARRPAAEEEGRPLALLYHLPQDRLLLGSCDSIDSEAMVSVGEVGDLGECRPDSARHLCCRPTKPNVDPYQNMYSETVSETKRHFPREASPPREYRSPVGNNLQELDTLLYDLNEARYNGSYIQQRPADSPSPVNGSGPVAVHGHTSRPSVDALLDELDSVPSQNARTYETRTVTVTESVPDGCRTASSATQELDDLMASLSDFKLQASSLQRTVVEETNDPPAADPAYAKPVKSRQLDSMLGNLQEDMNKQGITTTQKGMCGACDKPIVGQVITALGKTWHKEHFTCAHCQSELGNKNFFERDGRPYCEPDYHSLFSPRCAYCNGPILDKCVTALEQTWHPEHFFCTHCGQQFGADGFHEKEGKPYCRADYLDMFAPKCGGCGRAIMENYISALNAQWHPECFVCKDCQQSFQGGSFFDYEGQPYCETHYHAKRGSLCAGCNKPITGRCITAMFRKFHPEHFVCSFCLKQLNKGTFKEQAEKPYCHQCFDKLFG</sequence>
<dbReference type="SUPFAM" id="SSF57716">
    <property type="entry name" value="Glucocorticoid receptor-like (DNA-binding domain)"/>
    <property type="match status" value="5"/>
</dbReference>
<evidence type="ECO:0000313" key="15">
    <source>
        <dbReference type="EMBL" id="KAF0307507.1"/>
    </source>
</evidence>
<evidence type="ECO:0000256" key="12">
    <source>
        <dbReference type="PROSITE-ProRule" id="PRU00125"/>
    </source>
</evidence>